<dbReference type="GO" id="GO:0046872">
    <property type="term" value="F:metal ion binding"/>
    <property type="evidence" value="ECO:0007669"/>
    <property type="project" value="UniProtKB-KW"/>
</dbReference>
<sequence>MKLYRTTTGFYAEQNGSFYSVEASDWDQLIASPDVYERVKTALSGKPLSSLDESQILAPVGNQEVWAAGVTYFRSRDARIEESKDAGGGTFYDRVYNAERPELFFKATGRRVVGPYHPVRIRTDATWSVPEPELTLLISSTGVITGYTIGNDMSSRDIEGENPLYLPQAKVYDGSCALGPALLLTPDPLPRITSIQLHVDRNGSTIFSGATTLAELKRDPKLLAAYLFRDNTFPHGAFLMTGTGIVPGDDFTLSSGDVVRITIDTIGTLENPVA</sequence>
<dbReference type="InterPro" id="IPR011234">
    <property type="entry name" value="Fumarylacetoacetase-like_C"/>
</dbReference>
<comment type="similarity">
    <text evidence="1">Belongs to the FAH family.</text>
</comment>
<dbReference type="GO" id="GO:0044281">
    <property type="term" value="P:small molecule metabolic process"/>
    <property type="evidence" value="ECO:0007669"/>
    <property type="project" value="UniProtKB-ARBA"/>
</dbReference>
<name>A0A4Q7YYY7_9BACT</name>
<feature type="domain" description="Fumarylacetoacetase-like C-terminal" evidence="3">
    <location>
        <begin position="98"/>
        <end position="273"/>
    </location>
</feature>
<keyword evidence="2" id="KW-0479">Metal-binding</keyword>
<dbReference type="SUPFAM" id="SSF56529">
    <property type="entry name" value="FAH"/>
    <property type="match status" value="1"/>
</dbReference>
<dbReference type="AlphaFoldDB" id="A0A4Q7YYY7"/>
<dbReference type="GO" id="GO:0003824">
    <property type="term" value="F:catalytic activity"/>
    <property type="evidence" value="ECO:0007669"/>
    <property type="project" value="InterPro"/>
</dbReference>
<reference evidence="4 5" key="1">
    <citation type="submission" date="2019-02" db="EMBL/GenBank/DDBJ databases">
        <title>Genomic Encyclopedia of Archaeal and Bacterial Type Strains, Phase II (KMG-II): from individual species to whole genera.</title>
        <authorList>
            <person name="Goeker M."/>
        </authorList>
    </citation>
    <scope>NUCLEOTIDE SEQUENCE [LARGE SCALE GENOMIC DNA]</scope>
    <source>
        <strain evidence="4 5">DSM 18101</strain>
    </source>
</reference>
<dbReference type="Proteomes" id="UP000292958">
    <property type="component" value="Unassembled WGS sequence"/>
</dbReference>
<dbReference type="OrthoDB" id="9779415at2"/>
<organism evidence="4 5">
    <name type="scientific">Edaphobacter modestus</name>
    <dbReference type="NCBI Taxonomy" id="388466"/>
    <lineage>
        <taxon>Bacteria</taxon>
        <taxon>Pseudomonadati</taxon>
        <taxon>Acidobacteriota</taxon>
        <taxon>Terriglobia</taxon>
        <taxon>Terriglobales</taxon>
        <taxon>Acidobacteriaceae</taxon>
        <taxon>Edaphobacter</taxon>
    </lineage>
</organism>
<dbReference type="Pfam" id="PF01557">
    <property type="entry name" value="FAA_hydrolase"/>
    <property type="match status" value="1"/>
</dbReference>
<dbReference type="PANTHER" id="PTHR42796">
    <property type="entry name" value="FUMARYLACETOACETATE HYDROLASE DOMAIN-CONTAINING PROTEIN 2A-RELATED"/>
    <property type="match status" value="1"/>
</dbReference>
<evidence type="ECO:0000256" key="2">
    <source>
        <dbReference type="ARBA" id="ARBA00022723"/>
    </source>
</evidence>
<dbReference type="InterPro" id="IPR051121">
    <property type="entry name" value="FAH"/>
</dbReference>
<dbReference type="InterPro" id="IPR036663">
    <property type="entry name" value="Fumarylacetoacetase_C_sf"/>
</dbReference>
<evidence type="ECO:0000259" key="3">
    <source>
        <dbReference type="Pfam" id="PF01557"/>
    </source>
</evidence>
<keyword evidence="5" id="KW-1185">Reference proteome</keyword>
<protein>
    <submittedName>
        <fullName evidence="4">2-dehydro-3-deoxy-D-arabinonate dehydratase</fullName>
    </submittedName>
</protein>
<gene>
    <name evidence="4" type="ORF">BDD14_4008</name>
</gene>
<dbReference type="RefSeq" id="WP_130420229.1">
    <property type="nucleotide sequence ID" value="NZ_SHKW01000001.1"/>
</dbReference>
<accession>A0A4Q7YYY7</accession>
<dbReference type="EMBL" id="SHKW01000001">
    <property type="protein sequence ID" value="RZU42423.1"/>
    <property type="molecule type" value="Genomic_DNA"/>
</dbReference>
<evidence type="ECO:0000256" key="1">
    <source>
        <dbReference type="ARBA" id="ARBA00010211"/>
    </source>
</evidence>
<evidence type="ECO:0000313" key="4">
    <source>
        <dbReference type="EMBL" id="RZU42423.1"/>
    </source>
</evidence>
<proteinExistence type="inferred from homology"/>
<comment type="caution">
    <text evidence="4">The sequence shown here is derived from an EMBL/GenBank/DDBJ whole genome shotgun (WGS) entry which is preliminary data.</text>
</comment>
<dbReference type="Gene3D" id="3.90.850.10">
    <property type="entry name" value="Fumarylacetoacetase-like, C-terminal domain"/>
    <property type="match status" value="1"/>
</dbReference>
<dbReference type="PANTHER" id="PTHR42796:SF7">
    <property type="entry name" value="2-DEHYDRO-3-DEOXY-D-ARABINONATE DEHYDRATASE"/>
    <property type="match status" value="1"/>
</dbReference>
<evidence type="ECO:0000313" key="5">
    <source>
        <dbReference type="Proteomes" id="UP000292958"/>
    </source>
</evidence>